<dbReference type="RefSeq" id="WP_054357004.1">
    <property type="nucleotide sequence ID" value="NZ_LJYW01000001.1"/>
</dbReference>
<gene>
    <name evidence="1" type="ORF">ABB55_00175</name>
</gene>
<proteinExistence type="predicted"/>
<dbReference type="EMBL" id="LJYW01000001">
    <property type="protein sequence ID" value="KPL50841.1"/>
    <property type="molecule type" value="Genomic_DNA"/>
</dbReference>
<evidence type="ECO:0000313" key="2">
    <source>
        <dbReference type="Proteomes" id="UP000048984"/>
    </source>
</evidence>
<sequence length="469" mass="50911">MTPSEIAFLRKAHLEFKNLKLPSKRPMDDRDLHDFLHGEGLVETSINLRLEAASGFTRAGMLALSQLAGDLRPRSEYGARSVSRQSLAKALAQLAIAIWAERPAGPLTDREIAEFDEKISAWFASQDLVRTHYIPCTVNAWPTEAFSIGPVRFYPFNEIPVEDLGLKREDVWPVGEGAMSSLAEIHIGDLLRIAGMRNAGTIAEVSIPGREKTQSNLTADIAVDVALAIVQLLTPPGMFKRASRATSRAAPVWWARLSTTDGTVSPDTQNDEPGRAFGPGALEIALRQCAPAVESMGSRLQSYVDGSGVRPALDETWCNAAYWYHEAVAEPLDTVAIAKFETTIEVLFRSENSSGSKKRLLQGLEAFFGKKRDDDIGGITADQLAASIVTSRSRVLHGTWPTLHTELPDGKGSVEVNIATAEQLARFLLIAFSEAVDVYGAAGAGDDTVEALLAWRLQQSAPPVVPRSP</sequence>
<reference evidence="1 2" key="1">
    <citation type="submission" date="2015-09" db="EMBL/GenBank/DDBJ databases">
        <authorList>
            <consortium name="Swine Surveillance"/>
        </authorList>
    </citation>
    <scope>NUCLEOTIDE SEQUENCE [LARGE SCALE GENOMIC DNA]</scope>
    <source>
        <strain evidence="1 2">16</strain>
    </source>
</reference>
<evidence type="ECO:0008006" key="3">
    <source>
        <dbReference type="Google" id="ProtNLM"/>
    </source>
</evidence>
<name>A0A0N8GE88_9HYPH</name>
<comment type="caution">
    <text evidence="1">The sequence shown here is derived from an EMBL/GenBank/DDBJ whole genome shotgun (WGS) entry which is preliminary data.</text>
</comment>
<evidence type="ECO:0000313" key="1">
    <source>
        <dbReference type="EMBL" id="KPL50841.1"/>
    </source>
</evidence>
<reference evidence="1 2" key="2">
    <citation type="submission" date="2015-10" db="EMBL/GenBank/DDBJ databases">
        <title>Draft Genome Sequence of Prosthecomicrobium hirschii ATCC 27832.</title>
        <authorList>
            <person name="Daniel J."/>
            <person name="Givan S.A."/>
            <person name="Brun Y.V."/>
            <person name="Brown P.J."/>
        </authorList>
    </citation>
    <scope>NUCLEOTIDE SEQUENCE [LARGE SCALE GENOMIC DNA]</scope>
    <source>
        <strain evidence="1 2">16</strain>
    </source>
</reference>
<organism evidence="1 2">
    <name type="scientific">Prosthecodimorpha hirschii</name>
    <dbReference type="NCBI Taxonomy" id="665126"/>
    <lineage>
        <taxon>Bacteria</taxon>
        <taxon>Pseudomonadati</taxon>
        <taxon>Pseudomonadota</taxon>
        <taxon>Alphaproteobacteria</taxon>
        <taxon>Hyphomicrobiales</taxon>
        <taxon>Ancalomicrobiaceae</taxon>
        <taxon>Prosthecodimorpha</taxon>
    </lineage>
</organism>
<accession>A0A0N8GE88</accession>
<protein>
    <recommendedName>
        <fullName evidence="3">Apea-like HEPN domain-containing protein</fullName>
    </recommendedName>
</protein>
<dbReference type="AlphaFoldDB" id="A0A0N8GE88"/>
<keyword evidence="2" id="KW-1185">Reference proteome</keyword>
<dbReference type="Proteomes" id="UP000048984">
    <property type="component" value="Unassembled WGS sequence"/>
</dbReference>